<feature type="transmembrane region" description="Helical" evidence="6">
    <location>
        <begin position="32"/>
        <end position="56"/>
    </location>
</feature>
<feature type="transmembrane region" description="Helical" evidence="6">
    <location>
        <begin position="101"/>
        <end position="124"/>
    </location>
</feature>
<evidence type="ECO:0000256" key="5">
    <source>
        <dbReference type="ARBA" id="ARBA00023136"/>
    </source>
</evidence>
<feature type="transmembrane region" description="Helical" evidence="6">
    <location>
        <begin position="136"/>
        <end position="155"/>
    </location>
</feature>
<keyword evidence="2" id="KW-1003">Cell membrane</keyword>
<name>A0ABV4QEA8_9ACTN</name>
<organism evidence="7 8">
    <name type="scientific">Actinomadura monticuli</name>
    <dbReference type="NCBI Taxonomy" id="3097367"/>
    <lineage>
        <taxon>Bacteria</taxon>
        <taxon>Bacillati</taxon>
        <taxon>Actinomycetota</taxon>
        <taxon>Actinomycetes</taxon>
        <taxon>Streptosporangiales</taxon>
        <taxon>Thermomonosporaceae</taxon>
        <taxon>Actinomadura</taxon>
    </lineage>
</organism>
<dbReference type="PANTHER" id="PTHR30086">
    <property type="entry name" value="ARGININE EXPORTER PROTEIN ARGO"/>
    <property type="match status" value="1"/>
</dbReference>
<keyword evidence="8" id="KW-1185">Reference proteome</keyword>
<evidence type="ECO:0000256" key="4">
    <source>
        <dbReference type="ARBA" id="ARBA00022989"/>
    </source>
</evidence>
<accession>A0ABV4QEA8</accession>
<proteinExistence type="predicted"/>
<evidence type="ECO:0000256" key="3">
    <source>
        <dbReference type="ARBA" id="ARBA00022692"/>
    </source>
</evidence>
<feature type="transmembrane region" description="Helical" evidence="6">
    <location>
        <begin position="175"/>
        <end position="193"/>
    </location>
</feature>
<gene>
    <name evidence="7" type="ORF">SM611_21460</name>
</gene>
<dbReference type="EMBL" id="JAXCEI010000009">
    <property type="protein sequence ID" value="MFA1541503.1"/>
    <property type="molecule type" value="Genomic_DNA"/>
</dbReference>
<dbReference type="Proteomes" id="UP001569963">
    <property type="component" value="Unassembled WGS sequence"/>
</dbReference>
<keyword evidence="3 6" id="KW-0812">Transmembrane</keyword>
<reference evidence="7 8" key="1">
    <citation type="submission" date="2023-11" db="EMBL/GenBank/DDBJ databases">
        <title>Actinomadura monticuli sp. nov., isolated from volcanic ash.</title>
        <authorList>
            <person name="Lee S.D."/>
            <person name="Yang H."/>
            <person name="Kim I.S."/>
        </authorList>
    </citation>
    <scope>NUCLEOTIDE SEQUENCE [LARGE SCALE GENOMIC DNA]</scope>
    <source>
        <strain evidence="7 8">DLS-62</strain>
    </source>
</reference>
<dbReference type="InterPro" id="IPR001123">
    <property type="entry name" value="LeuE-type"/>
</dbReference>
<evidence type="ECO:0000256" key="1">
    <source>
        <dbReference type="ARBA" id="ARBA00004651"/>
    </source>
</evidence>
<dbReference type="Pfam" id="PF01810">
    <property type="entry name" value="LysE"/>
    <property type="match status" value="1"/>
</dbReference>
<protein>
    <submittedName>
        <fullName evidence="7">LysE family translocator</fullName>
    </submittedName>
</protein>
<keyword evidence="4 6" id="KW-1133">Transmembrane helix</keyword>
<feature type="transmembrane region" description="Helical" evidence="6">
    <location>
        <begin position="63"/>
        <end position="81"/>
    </location>
</feature>
<sequence length="196" mass="19959">MLAFWTVALLLIVIPGPDWVFTIGAGLRGRSVVSAVSGLVVGYGAITVVVAAGVGAMVAGSPSALTVLSLVGGAYLIWQGASTFAHPAPPAAEPETRTDWATFLRGIGVSGFNPKGLLIFLALLPQFTDPGGSWPIAGQIGVLGLTFMGTCAVWYLGLGILARTVLDGAPGTTRLVGRLAGVAMIALGAYLVLDRL</sequence>
<evidence type="ECO:0000256" key="6">
    <source>
        <dbReference type="SAM" id="Phobius"/>
    </source>
</evidence>
<evidence type="ECO:0000256" key="2">
    <source>
        <dbReference type="ARBA" id="ARBA00022475"/>
    </source>
</evidence>
<comment type="caution">
    <text evidence="7">The sequence shown here is derived from an EMBL/GenBank/DDBJ whole genome shotgun (WGS) entry which is preliminary data.</text>
</comment>
<comment type="subcellular location">
    <subcellularLocation>
        <location evidence="1">Cell membrane</location>
        <topology evidence="1">Multi-pass membrane protein</topology>
    </subcellularLocation>
</comment>
<evidence type="ECO:0000313" key="8">
    <source>
        <dbReference type="Proteomes" id="UP001569963"/>
    </source>
</evidence>
<dbReference type="RefSeq" id="WP_371951660.1">
    <property type="nucleotide sequence ID" value="NZ_JAXCEI010000009.1"/>
</dbReference>
<keyword evidence="5 6" id="KW-0472">Membrane</keyword>
<dbReference type="PANTHER" id="PTHR30086:SF20">
    <property type="entry name" value="ARGININE EXPORTER PROTEIN ARGO-RELATED"/>
    <property type="match status" value="1"/>
</dbReference>
<evidence type="ECO:0000313" key="7">
    <source>
        <dbReference type="EMBL" id="MFA1541503.1"/>
    </source>
</evidence>